<evidence type="ECO:0000313" key="3">
    <source>
        <dbReference type="EMBL" id="CCA24638.1"/>
    </source>
</evidence>
<sequence>MYSPGFGTVLSPAAEEEIVGWINELRGDGVPVSATMMQLKAREVTAALGIAPGLFVASNPWKASFLRHYRLAFRTKYRAGQTSPDDDNELTRAFVAEVCEWMQELGVTTVYNADQTSVFFGMLSKKTINARGEQTVWVKCGRREKQRVTVMLLFDLDGKKFRPFIVLKAKPSTNAETQALNVLTRHGLGRVLCRDQGAPGRKRRTNVWQLNCVVEQRDDYRLDAVQLW</sequence>
<gene>
    <name evidence="3" type="primary">AlNc14C250G9627</name>
    <name evidence="3" type="ORF">ALNC14_107820</name>
</gene>
<reference evidence="3" key="1">
    <citation type="journal article" date="2011" name="PLoS Biol.">
        <title>Gene gain and loss during evolution of obligate parasitism in the white rust pathogen of Arabidopsis thaliana.</title>
        <authorList>
            <person name="Kemen E."/>
            <person name="Gardiner A."/>
            <person name="Schultz-Larsen T."/>
            <person name="Kemen A.C."/>
            <person name="Balmuth A.L."/>
            <person name="Robert-Seilaniantz A."/>
            <person name="Bailey K."/>
            <person name="Holub E."/>
            <person name="Studholme D.J."/>
            <person name="Maclean D."/>
            <person name="Jones J.D."/>
        </authorList>
    </citation>
    <scope>NUCLEOTIDE SEQUENCE</scope>
</reference>
<feature type="domain" description="HTH CENPB-type" evidence="2">
    <location>
        <begin position="2"/>
        <end position="75"/>
    </location>
</feature>
<proteinExistence type="predicted"/>
<evidence type="ECO:0000259" key="2">
    <source>
        <dbReference type="PROSITE" id="PS51253"/>
    </source>
</evidence>
<keyword evidence="1" id="KW-0238">DNA-binding</keyword>
<dbReference type="EMBL" id="FR824295">
    <property type="protein sequence ID" value="CCA24638.1"/>
    <property type="molecule type" value="Genomic_DNA"/>
</dbReference>
<dbReference type="InterPro" id="IPR009057">
    <property type="entry name" value="Homeodomain-like_sf"/>
</dbReference>
<dbReference type="GO" id="GO:0005634">
    <property type="term" value="C:nucleus"/>
    <property type="evidence" value="ECO:0007669"/>
    <property type="project" value="TreeGrafter"/>
</dbReference>
<reference evidence="3" key="2">
    <citation type="submission" date="2011-02" db="EMBL/GenBank/DDBJ databases">
        <authorList>
            <person name="MacLean D."/>
        </authorList>
    </citation>
    <scope>NUCLEOTIDE SEQUENCE</scope>
</reference>
<dbReference type="PROSITE" id="PS51253">
    <property type="entry name" value="HTH_CENPB"/>
    <property type="match status" value="1"/>
</dbReference>
<name>F0WTE8_9STRA</name>
<protein>
    <submittedName>
        <fullName evidence="3">Uncharacterized protein AlNc14C250G9627</fullName>
    </submittedName>
</protein>
<dbReference type="HOGENOM" id="CLU_031434_4_1_1"/>
<dbReference type="AlphaFoldDB" id="F0WTE8"/>
<dbReference type="GO" id="GO:0003677">
    <property type="term" value="F:DNA binding"/>
    <property type="evidence" value="ECO:0007669"/>
    <property type="project" value="UniProtKB-KW"/>
</dbReference>
<dbReference type="InterPro" id="IPR006600">
    <property type="entry name" value="HTH_CenpB_DNA-bd_dom"/>
</dbReference>
<dbReference type="SUPFAM" id="SSF46689">
    <property type="entry name" value="Homeodomain-like"/>
    <property type="match status" value="1"/>
</dbReference>
<evidence type="ECO:0000256" key="1">
    <source>
        <dbReference type="ARBA" id="ARBA00023125"/>
    </source>
</evidence>
<dbReference type="Gene3D" id="1.10.10.60">
    <property type="entry name" value="Homeodomain-like"/>
    <property type="match status" value="1"/>
</dbReference>
<dbReference type="Pfam" id="PF03221">
    <property type="entry name" value="HTH_Tnp_Tc5"/>
    <property type="match status" value="1"/>
</dbReference>
<accession>F0WTE8</accession>
<dbReference type="SMART" id="SM00674">
    <property type="entry name" value="CENPB"/>
    <property type="match status" value="1"/>
</dbReference>
<dbReference type="InterPro" id="IPR050863">
    <property type="entry name" value="CenT-Element_Derived"/>
</dbReference>
<dbReference type="PANTHER" id="PTHR19303">
    <property type="entry name" value="TRANSPOSON"/>
    <property type="match status" value="1"/>
</dbReference>
<organism evidence="3">
    <name type="scientific">Albugo laibachii Nc14</name>
    <dbReference type="NCBI Taxonomy" id="890382"/>
    <lineage>
        <taxon>Eukaryota</taxon>
        <taxon>Sar</taxon>
        <taxon>Stramenopiles</taxon>
        <taxon>Oomycota</taxon>
        <taxon>Peronosporomycetes</taxon>
        <taxon>Albuginales</taxon>
        <taxon>Albuginaceae</taxon>
        <taxon>Albugo</taxon>
    </lineage>
</organism>
<dbReference type="PANTHER" id="PTHR19303:SF57">
    <property type="entry name" value="HTH CENPB-TYPE DOMAIN-CONTAINING PROTEIN"/>
    <property type="match status" value="1"/>
</dbReference>